<keyword evidence="1" id="KW-1133">Transmembrane helix</keyword>
<name>A0A515D6E8_9BURK</name>
<dbReference type="OrthoDB" id="8521382at2"/>
<dbReference type="RefSeq" id="WP_142817072.1">
    <property type="nucleotide sequence ID" value="NZ_CP035503.1"/>
</dbReference>
<keyword evidence="4" id="KW-1185">Reference proteome</keyword>
<gene>
    <name evidence="3" type="ORF">EUB48_00690</name>
</gene>
<dbReference type="EMBL" id="CP035503">
    <property type="protein sequence ID" value="QDL35974.1"/>
    <property type="molecule type" value="Genomic_DNA"/>
</dbReference>
<dbReference type="NCBIfam" id="TIGR02099">
    <property type="entry name" value="YhdP family protein"/>
    <property type="match status" value="1"/>
</dbReference>
<feature type="transmembrane region" description="Helical" evidence="1">
    <location>
        <begin position="21"/>
        <end position="44"/>
    </location>
</feature>
<dbReference type="PANTHER" id="PTHR38690">
    <property type="entry name" value="PROTEASE-RELATED"/>
    <property type="match status" value="1"/>
</dbReference>
<proteinExistence type="predicted"/>
<evidence type="ECO:0000313" key="4">
    <source>
        <dbReference type="Proteomes" id="UP000316798"/>
    </source>
</evidence>
<accession>A0A515D6E8</accession>
<dbReference type="Pfam" id="PF13116">
    <property type="entry name" value="YhdP"/>
    <property type="match status" value="1"/>
</dbReference>
<dbReference type="PANTHER" id="PTHR38690:SF1">
    <property type="entry name" value="PROTEASE"/>
    <property type="match status" value="1"/>
</dbReference>
<dbReference type="Proteomes" id="UP000316798">
    <property type="component" value="Chromosome"/>
</dbReference>
<evidence type="ECO:0000256" key="1">
    <source>
        <dbReference type="SAM" id="Phobius"/>
    </source>
</evidence>
<keyword evidence="1" id="KW-0472">Membrane</keyword>
<dbReference type="InterPro" id="IPR011836">
    <property type="entry name" value="YhdP"/>
</dbReference>
<sequence length="1367" mass="144814">MNELTPSPSRRLRAFSVAVQWVLWLLLGAWLLLGLAWGGLHGWIVPRIGEFRPMLEIQASKALGVPVRIGAISAQSTGMIPSFELRDVTLLDGAGRVALRLPRVLAALSPRSLLKLGFEQLYIDRPELDIRRTADGKILVGGLDFSSTTSHDTRALDWFFSQTEFVIHDGLLRWSDEQRGAPPLVLKQLDFVLRNKARSHAMRIDATPPPQWGERFHLAALLRQPLLARHSGQWQQWVGQVYADFARVDLAQLHSYADLPDLTVERGNGAVRAWADVSHGRFTGGTFDVALAEVAATLGPQLQPLVLQSVVGRFGGRLLAGGFNFSTQGLQFSTPDGLRWPGGNAQVTYTQAEGRVPAQGEVRADKLDLAALTQIADRIPLSPGAHAALAAYAPKGLVEQVQGSWQGLLEAPVKFSARGRVVQLEIAAQPAAAPPGPPAHVPVSAPVGTPGVRGATVDFDLTQSGGKARIAIQAGALSLPGVFEDPVVPLDQLGADVQWQVNGEQIATQLTNVKFSNADAQGDLQLSWKTSDPAHSPSHARFPGVLDLQGSLARAQATRVYRYLPLVLPASVRDYVRDAVLAGSASTVKFAVKGDLHDLPFADPKQGEFHVAANLQNTTFAFVPHSLQSAGEPPWPALTQLSATLVFDRQSLQIKGATGKFAGANGLPVTRADAQIADLTHAATVVVDAQTKGPLKDMLGFVAGSPLDAMTGQALSQASASGPADLKLHLELPIHSIAKSKVLGSVTLAGNDLQMSPGTPLLGKAQGVVSFTESGFAITGGQARMLGGDIRIEGGMRAPTAAQPDSPIVIRAQGSITALALQQARELGAVARLAQNATGSTTYAAVLGFRKGVPDLLVTSSLQGLALNLPAPLNKSADAALPLRLESKRLPGSTGQPQDQLSLDIGRIAFATYVRDLSGAQARVVRGAIGAGLTAGEAPSLPDAGVVASVNLERLDLDAWQALLSRAAAPGAGAVAPQAATPGATPADESDYLPTVVALRARELTVQGRTLHNVVVGGSRDGRTWRANLDADELDGYAEYRPSSGAGAGRVYARLARLKIAASSTSKVEELLEKPTDSVPALDIVVDDFELKGKRLGRVEIDAVNRGPAAVAREGGIREWRLNKLNITLPEATFSATGNWAAPDAQAATPGGLRRTTMNFKLDINDSGALLARFGMKDVIRRGKGTMQGQVAWTGSPFTLDYPTMGGQFNVNIEGGQFLKADPGLAKLLGVLSLQSLPRRLTLNFSDVFSDGFAFDFVRGDVKINHGIAATNNLQMKGVNAAVLMDGQADLAHETQSIRVVVVPELNAGTASLIATAINPAIGLGSFLAQYFLRRPLMEAATQEFHIDGTWTDPKITRVEHKTGVTQ</sequence>
<reference evidence="3 4" key="1">
    <citation type="submission" date="2019-01" db="EMBL/GenBank/DDBJ databases">
        <title>Genomic insights into a novel species Rhodoferax sp.</title>
        <authorList>
            <person name="Jin L."/>
        </authorList>
    </citation>
    <scope>NUCLEOTIDE SEQUENCE [LARGE SCALE GENOMIC DNA]</scope>
    <source>
        <strain evidence="3 4">CHu59-6-5</strain>
    </source>
</reference>
<evidence type="ECO:0000313" key="3">
    <source>
        <dbReference type="EMBL" id="QDL35974.1"/>
    </source>
</evidence>
<keyword evidence="1" id="KW-0812">Transmembrane</keyword>
<dbReference type="InterPro" id="IPR025263">
    <property type="entry name" value="YhdP_central"/>
</dbReference>
<organism evidence="3 4">
    <name type="scientific">Rhodoferax sediminis</name>
    <dbReference type="NCBI Taxonomy" id="2509614"/>
    <lineage>
        <taxon>Bacteria</taxon>
        <taxon>Pseudomonadati</taxon>
        <taxon>Pseudomonadota</taxon>
        <taxon>Betaproteobacteria</taxon>
        <taxon>Burkholderiales</taxon>
        <taxon>Comamonadaceae</taxon>
        <taxon>Rhodoferax</taxon>
    </lineage>
</organism>
<dbReference type="KEGG" id="rhf:EUB48_00690"/>
<protein>
    <submittedName>
        <fullName evidence="3">TIGR02099 family protein</fullName>
    </submittedName>
</protein>
<feature type="domain" description="YhdP central" evidence="2">
    <location>
        <begin position="20"/>
        <end position="1356"/>
    </location>
</feature>
<evidence type="ECO:0000259" key="2">
    <source>
        <dbReference type="Pfam" id="PF13116"/>
    </source>
</evidence>